<dbReference type="GeneID" id="43280024"/>
<accession>A0A1C6V7S8</accession>
<protein>
    <submittedName>
        <fullName evidence="1">Polyketide cyclase / dehydrase and lipid transport</fullName>
    </submittedName>
</protein>
<dbReference type="CDD" id="cd07820">
    <property type="entry name" value="SRPBCC_3"/>
    <property type="match status" value="1"/>
</dbReference>
<dbReference type="InterPro" id="IPR023393">
    <property type="entry name" value="START-like_dom_sf"/>
</dbReference>
<sequence>MPRIDLTTRVSATPEAVFDACLDVDLHTTSMGASGERATGGVTTGRLSAGDVVTWQARHFGLPWRMTVRITDHQRPHRFVDEQTSGPFARWRHEHLFAPDPADPSVTIMRDRIEFGAPMGPAGALVARVVLRPYLRRLIARRNVFLAEALVSRAGGRRRRGNGTRP</sequence>
<name>A0A1C6V7S8_9ACTN</name>
<dbReference type="EMBL" id="FMIB01000002">
    <property type="protein sequence ID" value="SCL62345.1"/>
    <property type="molecule type" value="Genomic_DNA"/>
</dbReference>
<organism evidence="1 2">
    <name type="scientific">Micromonospora chersina</name>
    <dbReference type="NCBI Taxonomy" id="47854"/>
    <lineage>
        <taxon>Bacteria</taxon>
        <taxon>Bacillati</taxon>
        <taxon>Actinomycetota</taxon>
        <taxon>Actinomycetes</taxon>
        <taxon>Micromonosporales</taxon>
        <taxon>Micromonosporaceae</taxon>
        <taxon>Micromonospora</taxon>
    </lineage>
</organism>
<dbReference type="Proteomes" id="UP000198605">
    <property type="component" value="Unassembled WGS sequence"/>
</dbReference>
<evidence type="ECO:0000313" key="2">
    <source>
        <dbReference type="Proteomes" id="UP000198605"/>
    </source>
</evidence>
<proteinExistence type="predicted"/>
<keyword evidence="2" id="KW-1185">Reference proteome</keyword>
<reference evidence="2" key="1">
    <citation type="submission" date="2016-06" db="EMBL/GenBank/DDBJ databases">
        <authorList>
            <person name="Varghese N."/>
            <person name="Submissions Spin"/>
        </authorList>
    </citation>
    <scope>NUCLEOTIDE SEQUENCE [LARGE SCALE GENOMIC DNA]</scope>
    <source>
        <strain evidence="2">DSM 44151</strain>
    </source>
</reference>
<dbReference type="Pfam" id="PF10604">
    <property type="entry name" value="Polyketide_cyc2"/>
    <property type="match status" value="1"/>
</dbReference>
<dbReference type="STRING" id="47854.GA0070603_3384"/>
<dbReference type="Gene3D" id="3.30.530.20">
    <property type="match status" value="1"/>
</dbReference>
<evidence type="ECO:0000313" key="1">
    <source>
        <dbReference type="EMBL" id="SCL62345.1"/>
    </source>
</evidence>
<dbReference type="AlphaFoldDB" id="A0A1C6V7S8"/>
<gene>
    <name evidence="1" type="ORF">GA0070603_3384</name>
</gene>
<dbReference type="InterPro" id="IPR019587">
    <property type="entry name" value="Polyketide_cyclase/dehydratase"/>
</dbReference>
<dbReference type="RefSeq" id="WP_091314653.1">
    <property type="nucleotide sequence ID" value="NZ_FMIB01000002.1"/>
</dbReference>
<dbReference type="SUPFAM" id="SSF55961">
    <property type="entry name" value="Bet v1-like"/>
    <property type="match status" value="1"/>
</dbReference>
<dbReference type="OrthoDB" id="9801773at2"/>